<feature type="domain" description="TonB-dependent receptor plug" evidence="1">
    <location>
        <begin position="117"/>
        <end position="232"/>
    </location>
</feature>
<evidence type="ECO:0000313" key="2">
    <source>
        <dbReference type="EMBL" id="SVB03473.1"/>
    </source>
</evidence>
<dbReference type="SUPFAM" id="SSF49464">
    <property type="entry name" value="Carboxypeptidase regulatory domain-like"/>
    <property type="match status" value="1"/>
</dbReference>
<dbReference type="InterPro" id="IPR008969">
    <property type="entry name" value="CarboxyPept-like_regulatory"/>
</dbReference>
<accession>A0A382AR07</accession>
<organism evidence="2">
    <name type="scientific">marine metagenome</name>
    <dbReference type="NCBI Taxonomy" id="408172"/>
    <lineage>
        <taxon>unclassified sequences</taxon>
        <taxon>metagenomes</taxon>
        <taxon>ecological metagenomes</taxon>
    </lineage>
</organism>
<dbReference type="EMBL" id="UINC01026289">
    <property type="protein sequence ID" value="SVB03473.1"/>
    <property type="molecule type" value="Genomic_DNA"/>
</dbReference>
<name>A0A382AR07_9ZZZZ</name>
<sequence>MRKSFALIIVMLLFPGLLLAQFQVSGSVTDAESGEKLVGANVIIEGTESGTSTDIDGNYSLTVPAGLSSAKLTARYIGFRQATVTVTASGTQDFSLAEDVLKMDEVLVTGVAGALTKTKTTFAIDKIDSEMLEQAPATTVESMVRGKSAGVKVVKASGEPGYAASVQLRSATSINASGRSQAPLYIVDGIIIDPSISGSPMGDINPDDVESIEIIKGASGASEYGARAANGVIAIRTKRGSEIGLDQTRFHFKTEYGYNQIAGSVETNGSHYYKTGSTGKFLDLATGEEYDPRDGTKSPAPNPYNADSSYASGVYFADQPFKYIATGEPGDGEPKLLPLRGGRPGYNHTDRFYADGGYVRNNFSMQKNSKNFNVYVGVSSMGEDGVFGNFIDGFKRNTFRLNTDVDLPFDIKLGFTSLLSQSVKQEVNAGAFFDITFFPWDVDILKKNKDGEYYIIPSPKNLTEANPVYQIDMNDKFSTRNRSLLGTTLSWSLTPQIRMSGALSLDRSTRDWEDYYPKGYLTTNPSIALNEGNITKSNTAEQSLNGSIGVTYATQLGDMDLITKGTYTYESYEYDYETGNAYQLAVGDVPQLGTGSEKSVGSSSQLTNADAFSMQAQVDYLDRYIFDVTARQDRSSLFGPDNRINNYGRVSGAIRLSEHGFWDPLRGIFNEFKIRFSSGTSGNRPAFSQQYETW</sequence>
<dbReference type="NCBIfam" id="TIGR04056">
    <property type="entry name" value="OMP_RagA_SusC"/>
    <property type="match status" value="1"/>
</dbReference>
<dbReference type="Pfam" id="PF07715">
    <property type="entry name" value="Plug"/>
    <property type="match status" value="1"/>
</dbReference>
<dbReference type="InterPro" id="IPR023996">
    <property type="entry name" value="TonB-dep_OMP_SusC/RagA"/>
</dbReference>
<proteinExistence type="predicted"/>
<dbReference type="Gene3D" id="2.60.40.1120">
    <property type="entry name" value="Carboxypeptidase-like, regulatory domain"/>
    <property type="match status" value="1"/>
</dbReference>
<dbReference type="Gene3D" id="2.170.130.10">
    <property type="entry name" value="TonB-dependent receptor, plug domain"/>
    <property type="match status" value="1"/>
</dbReference>
<dbReference type="SUPFAM" id="SSF56935">
    <property type="entry name" value="Porins"/>
    <property type="match status" value="1"/>
</dbReference>
<dbReference type="InterPro" id="IPR012910">
    <property type="entry name" value="Plug_dom"/>
</dbReference>
<protein>
    <recommendedName>
        <fullName evidence="1">TonB-dependent receptor plug domain-containing protein</fullName>
    </recommendedName>
</protein>
<evidence type="ECO:0000259" key="1">
    <source>
        <dbReference type="Pfam" id="PF07715"/>
    </source>
</evidence>
<gene>
    <name evidence="2" type="ORF">METZ01_LOCUS156327</name>
</gene>
<dbReference type="PROSITE" id="PS52016">
    <property type="entry name" value="TONB_DEPENDENT_REC_3"/>
    <property type="match status" value="1"/>
</dbReference>
<dbReference type="Pfam" id="PF13715">
    <property type="entry name" value="CarbopepD_reg_2"/>
    <property type="match status" value="1"/>
</dbReference>
<dbReference type="AlphaFoldDB" id="A0A382AR07"/>
<feature type="non-terminal residue" evidence="2">
    <location>
        <position position="694"/>
    </location>
</feature>
<reference evidence="2" key="1">
    <citation type="submission" date="2018-05" db="EMBL/GenBank/DDBJ databases">
        <authorList>
            <person name="Lanie J.A."/>
            <person name="Ng W.-L."/>
            <person name="Kazmierczak K.M."/>
            <person name="Andrzejewski T.M."/>
            <person name="Davidsen T.M."/>
            <person name="Wayne K.J."/>
            <person name="Tettelin H."/>
            <person name="Glass J.I."/>
            <person name="Rusch D."/>
            <person name="Podicherti R."/>
            <person name="Tsui H.-C.T."/>
            <person name="Winkler M.E."/>
        </authorList>
    </citation>
    <scope>NUCLEOTIDE SEQUENCE</scope>
</reference>
<dbReference type="InterPro" id="IPR039426">
    <property type="entry name" value="TonB-dep_rcpt-like"/>
</dbReference>
<dbReference type="InterPro" id="IPR037066">
    <property type="entry name" value="Plug_dom_sf"/>
</dbReference>